<sequence length="143" mass="15837">MGKAALKRSGLLPETVACGREVFDAGCSLMSQHDLEKVMHDLAVETAAELEMIDIFSAIESLGINDEDVEAPAALMSTPVKRRNYTEEQDLMLLRQVALDMPFLERRGLIMDKWGSLAAVFAARMDFGRPDCKKACNRFSALL</sequence>
<dbReference type="OrthoDB" id="111587at2759"/>
<dbReference type="GeneID" id="20089439"/>
<proteinExistence type="predicted"/>
<dbReference type="AlphaFoldDB" id="A0A024TKG7"/>
<evidence type="ECO:0000313" key="1">
    <source>
        <dbReference type="EMBL" id="ETV93827.1"/>
    </source>
</evidence>
<accession>A0A024TKG7</accession>
<protein>
    <recommendedName>
        <fullName evidence="2">Myb-like domain-containing protein</fullName>
    </recommendedName>
</protein>
<organism evidence="1">
    <name type="scientific">Aphanomyces invadans</name>
    <dbReference type="NCBI Taxonomy" id="157072"/>
    <lineage>
        <taxon>Eukaryota</taxon>
        <taxon>Sar</taxon>
        <taxon>Stramenopiles</taxon>
        <taxon>Oomycota</taxon>
        <taxon>Saprolegniomycetes</taxon>
        <taxon>Saprolegniales</taxon>
        <taxon>Verrucalvaceae</taxon>
        <taxon>Aphanomyces</taxon>
    </lineage>
</organism>
<dbReference type="RefSeq" id="XP_008877636.1">
    <property type="nucleotide sequence ID" value="XM_008879414.1"/>
</dbReference>
<reference evidence="1" key="1">
    <citation type="submission" date="2013-12" db="EMBL/GenBank/DDBJ databases">
        <title>The Genome Sequence of Aphanomyces invadans NJM9701.</title>
        <authorList>
            <consortium name="The Broad Institute Genomics Platform"/>
            <person name="Russ C."/>
            <person name="Tyler B."/>
            <person name="van West P."/>
            <person name="Dieguez-Uribeondo J."/>
            <person name="Young S.K."/>
            <person name="Zeng Q."/>
            <person name="Gargeya S."/>
            <person name="Fitzgerald M."/>
            <person name="Abouelleil A."/>
            <person name="Alvarado L."/>
            <person name="Chapman S.B."/>
            <person name="Gainer-Dewar J."/>
            <person name="Goldberg J."/>
            <person name="Griggs A."/>
            <person name="Gujja S."/>
            <person name="Hansen M."/>
            <person name="Howarth C."/>
            <person name="Imamovic A."/>
            <person name="Ireland A."/>
            <person name="Larimer J."/>
            <person name="McCowan C."/>
            <person name="Murphy C."/>
            <person name="Pearson M."/>
            <person name="Poon T.W."/>
            <person name="Priest M."/>
            <person name="Roberts A."/>
            <person name="Saif S."/>
            <person name="Shea T."/>
            <person name="Sykes S."/>
            <person name="Wortman J."/>
            <person name="Nusbaum C."/>
            <person name="Birren B."/>
        </authorList>
    </citation>
    <scope>NUCLEOTIDE SEQUENCE [LARGE SCALE GENOMIC DNA]</scope>
    <source>
        <strain evidence="1">NJM9701</strain>
    </source>
</reference>
<gene>
    <name evidence="1" type="ORF">H310_12389</name>
</gene>
<evidence type="ECO:0008006" key="2">
    <source>
        <dbReference type="Google" id="ProtNLM"/>
    </source>
</evidence>
<name>A0A024TKG7_9STRA</name>
<dbReference type="EMBL" id="KI913989">
    <property type="protein sequence ID" value="ETV93827.1"/>
    <property type="molecule type" value="Genomic_DNA"/>
</dbReference>
<dbReference type="VEuPathDB" id="FungiDB:H310_12389"/>